<name>A0A853KUZ3_9PROT</name>
<dbReference type="AlphaFoldDB" id="A0A853KUZ3"/>
<protein>
    <submittedName>
        <fullName evidence="1">Uncharacterized protein</fullName>
    </submittedName>
</protein>
<evidence type="ECO:0000313" key="2">
    <source>
        <dbReference type="Proteomes" id="UP000094009"/>
    </source>
</evidence>
<proteinExistence type="predicted"/>
<sequence>MAIADRILSGAKEVEAWPKWKREAFAKAGRHNEVCLNEQYDRGYVQGTGDDIVRFISCPCPKCSVSN</sequence>
<evidence type="ECO:0000313" key="1">
    <source>
        <dbReference type="EMBL" id="OAZ08059.1"/>
    </source>
</evidence>
<dbReference type="RefSeq" id="WP_064782219.1">
    <property type="nucleotide sequence ID" value="NZ_JPVZ01000011.1"/>
</dbReference>
<dbReference type="Proteomes" id="UP000094009">
    <property type="component" value="Unassembled WGS sequence"/>
</dbReference>
<accession>A0A853KUZ3</accession>
<dbReference type="EMBL" id="JPVZ01000011">
    <property type="protein sequence ID" value="OAZ08059.1"/>
    <property type="molecule type" value="Genomic_DNA"/>
</dbReference>
<comment type="caution">
    <text evidence="1">The sequence shown here is derived from an EMBL/GenBank/DDBJ whole genome shotgun (WGS) entry which is preliminary data.</text>
</comment>
<organism evidence="1 2">
    <name type="scientific">Thalassospira tepidiphila MCCC 1A03514</name>
    <dbReference type="NCBI Taxonomy" id="1177930"/>
    <lineage>
        <taxon>Bacteria</taxon>
        <taxon>Pseudomonadati</taxon>
        <taxon>Pseudomonadota</taxon>
        <taxon>Alphaproteobacteria</taxon>
        <taxon>Rhodospirillales</taxon>
        <taxon>Thalassospiraceae</taxon>
        <taxon>Thalassospira</taxon>
    </lineage>
</organism>
<gene>
    <name evidence="1" type="ORF">TH4_18570</name>
</gene>
<reference evidence="1 2" key="1">
    <citation type="submission" date="2014-07" db="EMBL/GenBank/DDBJ databases">
        <title>Draft genome sequence of Thalassospira tepidiphila 1-1B.</title>
        <authorList>
            <person name="Lai Q."/>
            <person name="Shao Z."/>
        </authorList>
    </citation>
    <scope>NUCLEOTIDE SEQUENCE [LARGE SCALE GENOMIC DNA]</scope>
    <source>
        <strain evidence="1 2">MCCC 1A03514</strain>
    </source>
</reference>